<dbReference type="Gene3D" id="3.10.310.10">
    <property type="entry name" value="Diaminopimelate Epimerase, Chain A, domain 1"/>
    <property type="match status" value="1"/>
</dbReference>
<reference evidence="2 3" key="1">
    <citation type="submission" date="2023-08" db="EMBL/GenBank/DDBJ databases">
        <title>Black Yeasts Isolated from many extreme environments.</title>
        <authorList>
            <person name="Coleine C."/>
            <person name="Stajich J.E."/>
            <person name="Selbmann L."/>
        </authorList>
    </citation>
    <scope>NUCLEOTIDE SEQUENCE [LARGE SCALE GENOMIC DNA]</scope>
    <source>
        <strain evidence="2 3">CCFEE 5910</strain>
    </source>
</reference>
<sequence>MNVSDLYRLRVAAKETCAVPHNMHLHKSRVSMEQVLVRQPQIQIVPTYDKLKEKTFPVVSGVKGMTFALIDLSDAPDILGALKTSEAPECELDAEWAPSFTGALYYKRLDSLVQDKEPTIHTIQARMIAQNIEDPGTGSACCALAGYLATNEMKDLEPKAKEASSEDDDLTKKTEEIRLEDKKESSHERHVYAVQQGVEMGRLCTIAVEVDLEIQADGSKKIVNITLSGRANFFASGQLAAHP</sequence>
<dbReference type="SUPFAM" id="SSF54506">
    <property type="entry name" value="Diaminopimelate epimerase-like"/>
    <property type="match status" value="1"/>
</dbReference>
<dbReference type="Proteomes" id="UP001309876">
    <property type="component" value="Unassembled WGS sequence"/>
</dbReference>
<protein>
    <submittedName>
        <fullName evidence="2">Uncharacterized protein</fullName>
    </submittedName>
</protein>
<gene>
    <name evidence="2" type="ORF">LTR05_004389</name>
</gene>
<dbReference type="EMBL" id="JAVRRJ010000003">
    <property type="protein sequence ID" value="KAK5087218.1"/>
    <property type="molecule type" value="Genomic_DNA"/>
</dbReference>
<comment type="caution">
    <text evidence="2">The sequence shown here is derived from an EMBL/GenBank/DDBJ whole genome shotgun (WGS) entry which is preliminary data.</text>
</comment>
<dbReference type="AlphaFoldDB" id="A0AAN7T3F5"/>
<evidence type="ECO:0000313" key="3">
    <source>
        <dbReference type="Proteomes" id="UP001309876"/>
    </source>
</evidence>
<evidence type="ECO:0000313" key="2">
    <source>
        <dbReference type="EMBL" id="KAK5087218.1"/>
    </source>
</evidence>
<name>A0AAN7T3F5_9EURO</name>
<keyword evidence="3" id="KW-1185">Reference proteome</keyword>
<feature type="region of interest" description="Disordered" evidence="1">
    <location>
        <begin position="157"/>
        <end position="188"/>
    </location>
</feature>
<accession>A0AAN7T3F5</accession>
<evidence type="ECO:0000256" key="1">
    <source>
        <dbReference type="SAM" id="MobiDB-lite"/>
    </source>
</evidence>
<proteinExistence type="predicted"/>
<organism evidence="2 3">
    <name type="scientific">Lithohypha guttulata</name>
    <dbReference type="NCBI Taxonomy" id="1690604"/>
    <lineage>
        <taxon>Eukaryota</taxon>
        <taxon>Fungi</taxon>
        <taxon>Dikarya</taxon>
        <taxon>Ascomycota</taxon>
        <taxon>Pezizomycotina</taxon>
        <taxon>Eurotiomycetes</taxon>
        <taxon>Chaetothyriomycetidae</taxon>
        <taxon>Chaetothyriales</taxon>
        <taxon>Trichomeriaceae</taxon>
        <taxon>Lithohypha</taxon>
    </lineage>
</organism>